<reference evidence="3" key="2">
    <citation type="submission" date="2012-06" db="EMBL/GenBank/DDBJ databases">
        <authorList>
            <person name="Yu Y."/>
            <person name="Currie J."/>
            <person name="Lomeli R."/>
            <person name="Angelova A."/>
            <person name="Collura K."/>
            <person name="Wissotski M."/>
            <person name="Campos D."/>
            <person name="Kudrna D."/>
            <person name="Golser W."/>
            <person name="Ashely E."/>
            <person name="Descour A."/>
            <person name="Fernandes J."/>
            <person name="Soderlund C."/>
            <person name="Walbot V."/>
        </authorList>
    </citation>
    <scope>NUCLEOTIDE SEQUENCE</scope>
    <source>
        <strain evidence="3">B73</strain>
    </source>
</reference>
<keyword evidence="5" id="KW-1185">Reference proteome</keyword>
<feature type="transmembrane region" description="Helical" evidence="2">
    <location>
        <begin position="51"/>
        <end position="70"/>
    </location>
</feature>
<keyword evidence="2" id="KW-1133">Transmembrane helix</keyword>
<evidence type="ECO:0000313" key="3">
    <source>
        <dbReference type="EMBL" id="ACR36940.1"/>
    </source>
</evidence>
<feature type="region of interest" description="Disordered" evidence="1">
    <location>
        <begin position="215"/>
        <end position="242"/>
    </location>
</feature>
<feature type="compositionally biased region" description="Basic and acidic residues" evidence="1">
    <location>
        <begin position="217"/>
        <end position="242"/>
    </location>
</feature>
<reference evidence="3" key="1">
    <citation type="journal article" date="2009" name="PLoS Genet.">
        <title>Sequencing, mapping, and analysis of 27,455 maize full-length cDNAs.</title>
        <authorList>
            <person name="Soderlund C."/>
            <person name="Descour A."/>
            <person name="Kudrna D."/>
            <person name="Bomhoff M."/>
            <person name="Boyd L."/>
            <person name="Currie J."/>
            <person name="Angelova A."/>
            <person name="Collura K."/>
            <person name="Wissotski M."/>
            <person name="Ashley E."/>
            <person name="Morrow D."/>
            <person name="Fernandes J."/>
            <person name="Walbot V."/>
            <person name="Yu Y."/>
        </authorList>
    </citation>
    <scope>NUCLEOTIDE SEQUENCE</scope>
    <source>
        <strain evidence="3">B73</strain>
    </source>
</reference>
<reference evidence="4" key="4">
    <citation type="submission" date="2019-07" db="EMBL/GenBank/DDBJ databases">
        <authorList>
            <person name="Seetharam A."/>
            <person name="Woodhouse M."/>
            <person name="Cannon E."/>
        </authorList>
    </citation>
    <scope>NUCLEOTIDE SEQUENCE [LARGE SCALE GENOMIC DNA]</scope>
    <source>
        <strain evidence="4">cv. B73</strain>
    </source>
</reference>
<organism evidence="3">
    <name type="scientific">Zea mays</name>
    <name type="common">Maize</name>
    <dbReference type="NCBI Taxonomy" id="4577"/>
    <lineage>
        <taxon>Eukaryota</taxon>
        <taxon>Viridiplantae</taxon>
        <taxon>Streptophyta</taxon>
        <taxon>Embryophyta</taxon>
        <taxon>Tracheophyta</taxon>
        <taxon>Spermatophyta</taxon>
        <taxon>Magnoliopsida</taxon>
        <taxon>Liliopsida</taxon>
        <taxon>Poales</taxon>
        <taxon>Poaceae</taxon>
        <taxon>PACMAD clade</taxon>
        <taxon>Panicoideae</taxon>
        <taxon>Andropogonodae</taxon>
        <taxon>Andropogoneae</taxon>
        <taxon>Tripsacinae</taxon>
        <taxon>Zea</taxon>
    </lineage>
</organism>
<keyword evidence="2" id="KW-0472">Membrane</keyword>
<reference evidence="5" key="3">
    <citation type="submission" date="2015-12" db="EMBL/GenBank/DDBJ databases">
        <title>Update maize B73 reference genome by single molecule sequencing technologies.</title>
        <authorList>
            <consortium name="Maize Genome Sequencing Project"/>
            <person name="Ware D."/>
        </authorList>
    </citation>
    <scope>NUCLEOTIDE SEQUENCE [LARGE SCALE GENOMIC DNA]</scope>
    <source>
        <strain evidence="5">cv. B73</strain>
    </source>
</reference>
<evidence type="ECO:0000256" key="1">
    <source>
        <dbReference type="SAM" id="MobiDB-lite"/>
    </source>
</evidence>
<dbReference type="EMBL" id="BT086587">
    <property type="protein sequence ID" value="ACR36940.1"/>
    <property type="molecule type" value="mRNA"/>
</dbReference>
<dbReference type="EnsemblPlants" id="Zm00001eb013930_T001">
    <property type="protein sequence ID" value="Zm00001eb013930_P001"/>
    <property type="gene ID" value="Zm00001eb013930"/>
</dbReference>
<evidence type="ECO:0000313" key="5">
    <source>
        <dbReference type="Proteomes" id="UP000007305"/>
    </source>
</evidence>
<evidence type="ECO:0000313" key="4">
    <source>
        <dbReference type="EnsemblPlants" id="Zm00001eb013930_P001"/>
    </source>
</evidence>
<protein>
    <submittedName>
        <fullName evidence="3 4">Uncharacterized protein</fullName>
    </submittedName>
</protein>
<sequence>MHVHVAEPEALHVPAEDTEGARRRQRAHRPVVAAVEQPAAPLRAAHHHAAVVYRDLYAVVLGTAGVVVLLRRIGRRRRRRLGVGLLPSKRAVRGVEASDDGAARAEAVADVERPVRAVLARVAPEQGAAVVLGEAGDVQQGHDEEHVRPVVRARGAVLAVHLPDLLAVAVGAPPEEQHQVVEDLGVLVQAHDGEERVEDLVDHLRPLLAPLVVGDGGVEHAGHEHEEQQQPGPHERQPDDHREVLGLPAPAHRVGPQLAPLDLAHERHAEPPPRAAAPAVVRAVVCRLLVAVAPPAEAADEGGAQKPVLGRVGAEEVQKPPLAPALAERAPLHGRDVDIDGDEVHQPGCRPRRRARLADNLDDLVPVEAAIRVRRHLDSVSNSSARQ</sequence>
<name>C4J6Z0_MAIZE</name>
<keyword evidence="2" id="KW-0812">Transmembrane</keyword>
<reference evidence="4" key="5">
    <citation type="submission" date="2021-05" db="UniProtKB">
        <authorList>
            <consortium name="EnsemblPlants"/>
        </authorList>
    </citation>
    <scope>IDENTIFICATION</scope>
    <source>
        <strain evidence="4">cv. B73</strain>
    </source>
</reference>
<feature type="compositionally biased region" description="Basic and acidic residues" evidence="1">
    <location>
        <begin position="1"/>
        <end position="10"/>
    </location>
</feature>
<dbReference type="HOGENOM" id="CLU_714491_0_0_1"/>
<dbReference type="Proteomes" id="UP000007305">
    <property type="component" value="Chromosome 1"/>
</dbReference>
<dbReference type="Gramene" id="Zm00001eb013930_T001">
    <property type="protein sequence ID" value="Zm00001eb013930_P001"/>
    <property type="gene ID" value="Zm00001eb013930"/>
</dbReference>
<accession>C4J6Z0</accession>
<proteinExistence type="evidence at transcript level"/>
<dbReference type="AlphaFoldDB" id="C4J6Z0"/>
<feature type="region of interest" description="Disordered" evidence="1">
    <location>
        <begin position="1"/>
        <end position="29"/>
    </location>
</feature>
<evidence type="ECO:0000256" key="2">
    <source>
        <dbReference type="SAM" id="Phobius"/>
    </source>
</evidence>